<dbReference type="OrthoDB" id="1956182at2"/>
<accession>A0A7V7QIW5</accession>
<keyword evidence="3" id="KW-1185">Reference proteome</keyword>
<evidence type="ECO:0000313" key="2">
    <source>
        <dbReference type="EMBL" id="KAB1437497.1"/>
    </source>
</evidence>
<dbReference type="AlphaFoldDB" id="A0A7V7QIW5"/>
<evidence type="ECO:0000256" key="1">
    <source>
        <dbReference type="SAM" id="SignalP"/>
    </source>
</evidence>
<feature type="chain" id="PRO_5030891368" evidence="1">
    <location>
        <begin position="24"/>
        <end position="193"/>
    </location>
</feature>
<organism evidence="2 3">
    <name type="scientific">Candidatus Galacturonatibacter soehngenii</name>
    <dbReference type="NCBI Taxonomy" id="2307010"/>
    <lineage>
        <taxon>Bacteria</taxon>
        <taxon>Bacillati</taxon>
        <taxon>Bacillota</taxon>
        <taxon>Clostridia</taxon>
        <taxon>Lachnospirales</taxon>
        <taxon>Lachnospiraceae</taxon>
        <taxon>Candidatus Galacturonatibacter</taxon>
    </lineage>
</organism>
<dbReference type="PROSITE" id="PS51257">
    <property type="entry name" value="PROKAR_LIPOPROTEIN"/>
    <property type="match status" value="1"/>
</dbReference>
<reference evidence="2 3" key="2">
    <citation type="submission" date="2020-02" db="EMBL/GenBank/DDBJ databases">
        <title>Candidatus Galacturonibacter soehngenii shows hetero-acetogenic catabolism of galacturonic acid but lacks a canonical carbon monoxide dehydrogenase/acetyl-CoA synthase complex.</title>
        <authorList>
            <person name="Diender M."/>
            <person name="Stouten G.R."/>
            <person name="Petersen J.F."/>
            <person name="Nielsen P.H."/>
            <person name="Dueholm M.S."/>
            <person name="Pronk J.T."/>
            <person name="Van Loosdrecht M.C.M."/>
        </authorList>
    </citation>
    <scope>NUCLEOTIDE SEQUENCE [LARGE SCALE GENOMIC DNA]</scope>
    <source>
        <strain evidence="2">GalUA</strain>
    </source>
</reference>
<gene>
    <name evidence="2" type="ORF">F7O84_07765</name>
</gene>
<dbReference type="RefSeq" id="WP_151143910.1">
    <property type="nucleotide sequence ID" value="NZ_WAGX01000005.1"/>
</dbReference>
<dbReference type="Proteomes" id="UP000461768">
    <property type="component" value="Unassembled WGS sequence"/>
</dbReference>
<comment type="caution">
    <text evidence="2">The sequence shown here is derived from an EMBL/GenBank/DDBJ whole genome shotgun (WGS) entry which is preliminary data.</text>
</comment>
<feature type="signal peptide" evidence="1">
    <location>
        <begin position="1"/>
        <end position="23"/>
    </location>
</feature>
<proteinExistence type="predicted"/>
<evidence type="ECO:0000313" key="3">
    <source>
        <dbReference type="Proteomes" id="UP000461768"/>
    </source>
</evidence>
<sequence length="193" mass="21814">MKNRKAFVAVFLILMLMTGCSQAFDAETNTVYVKKDGAVMQAIIEEFNESNYDQNELEEIIKQDVSSYNNGTEAIKVEKYKVKDNIAKLITSYAKASDYAIFNDVEFFAGTISEAKTEGYEFDDMFMSVDENNTVGSETIKSLSQYKVVIFEENIRIMTDSKILYMSSNTKLIDAKTAVLNDDAEGLGYIIYE</sequence>
<dbReference type="EMBL" id="WAGX01000005">
    <property type="protein sequence ID" value="KAB1437497.1"/>
    <property type="molecule type" value="Genomic_DNA"/>
</dbReference>
<protein>
    <submittedName>
        <fullName evidence="2">Uncharacterized protein</fullName>
    </submittedName>
</protein>
<keyword evidence="1" id="KW-0732">Signal</keyword>
<name>A0A7V7QIW5_9FIRM</name>
<reference evidence="2 3" key="1">
    <citation type="submission" date="2019-09" db="EMBL/GenBank/DDBJ databases">
        <authorList>
            <person name="Valk L.C."/>
        </authorList>
    </citation>
    <scope>NUCLEOTIDE SEQUENCE [LARGE SCALE GENOMIC DNA]</scope>
    <source>
        <strain evidence="2">GalUA</strain>
    </source>
</reference>